<dbReference type="AlphaFoldDB" id="A0AAW5AFM1"/>
<reference evidence="2 3" key="1">
    <citation type="submission" date="2019-11" db="EMBL/GenBank/DDBJ databases">
        <title>Epiphytic Pseudomonas syringae from cherry orchards.</title>
        <authorList>
            <person name="Hulin M.T."/>
        </authorList>
    </citation>
    <scope>NUCLEOTIDE SEQUENCE [LARGE SCALE GENOMIC DNA]</scope>
    <source>
        <strain evidence="2 3">PA-6-9F</strain>
    </source>
</reference>
<proteinExistence type="predicted"/>
<accession>A0AAW5AFM1</accession>
<keyword evidence="1" id="KW-0472">Membrane</keyword>
<sequence>MLIPLCALSYLCINGGNDVALAANILFYSSALMLYFYPSIRVIRCAKQDRTSVLWLNLFFGWTGIGWLLVLYRALVIGAEEE</sequence>
<dbReference type="InterPro" id="IPR016410">
    <property type="entry name" value="Phage_imm"/>
</dbReference>
<gene>
    <name evidence="2" type="ORF">GIW75_23610</name>
</gene>
<dbReference type="Proteomes" id="UP000814172">
    <property type="component" value="Unassembled WGS sequence"/>
</dbReference>
<keyword evidence="1" id="KW-1133">Transmembrane helix</keyword>
<organism evidence="2 3">
    <name type="scientific">Pseudomonas proteolytica</name>
    <dbReference type="NCBI Taxonomy" id="219574"/>
    <lineage>
        <taxon>Bacteria</taxon>
        <taxon>Pseudomonadati</taxon>
        <taxon>Pseudomonadota</taxon>
        <taxon>Gammaproteobacteria</taxon>
        <taxon>Pseudomonadales</taxon>
        <taxon>Pseudomonadaceae</taxon>
        <taxon>Pseudomonas</taxon>
    </lineage>
</organism>
<evidence type="ECO:0000313" key="2">
    <source>
        <dbReference type="EMBL" id="MCF5059923.1"/>
    </source>
</evidence>
<feature type="transmembrane region" description="Helical" evidence="1">
    <location>
        <begin position="52"/>
        <end position="75"/>
    </location>
</feature>
<dbReference type="EMBL" id="WKEW01000110">
    <property type="protein sequence ID" value="MCF5059923.1"/>
    <property type="molecule type" value="Genomic_DNA"/>
</dbReference>
<keyword evidence="1" id="KW-0812">Transmembrane</keyword>
<feature type="transmembrane region" description="Helical" evidence="1">
    <location>
        <begin position="20"/>
        <end position="40"/>
    </location>
</feature>
<name>A0AAW5AFM1_9PSED</name>
<evidence type="ECO:0000313" key="3">
    <source>
        <dbReference type="Proteomes" id="UP000814172"/>
    </source>
</evidence>
<keyword evidence="3" id="KW-1185">Reference proteome</keyword>
<protein>
    <submittedName>
        <fullName evidence="2">Superinfection immunity protein</fullName>
    </submittedName>
</protein>
<evidence type="ECO:0000256" key="1">
    <source>
        <dbReference type="SAM" id="Phobius"/>
    </source>
</evidence>
<dbReference type="Pfam" id="PF14373">
    <property type="entry name" value="Imm_superinfect"/>
    <property type="match status" value="1"/>
</dbReference>
<comment type="caution">
    <text evidence="2">The sequence shown here is derived from an EMBL/GenBank/DDBJ whole genome shotgun (WGS) entry which is preliminary data.</text>
</comment>